<dbReference type="Gene3D" id="3.40.710.10">
    <property type="entry name" value="DD-peptidase/beta-lactamase superfamily"/>
    <property type="match status" value="1"/>
</dbReference>
<protein>
    <submittedName>
        <fullName evidence="2">Serine hydrolase</fullName>
    </submittedName>
</protein>
<dbReference type="GO" id="GO:0008800">
    <property type="term" value="F:beta-lactamase activity"/>
    <property type="evidence" value="ECO:0007669"/>
    <property type="project" value="InterPro"/>
</dbReference>
<dbReference type="Pfam" id="PF13354">
    <property type="entry name" value="Beta-lactamase2"/>
    <property type="match status" value="1"/>
</dbReference>
<dbReference type="SUPFAM" id="SSF56601">
    <property type="entry name" value="beta-lactamase/transpeptidase-like"/>
    <property type="match status" value="1"/>
</dbReference>
<name>A0AB39HMM2_9BACI</name>
<dbReference type="AlphaFoldDB" id="A0AB39HMM2"/>
<dbReference type="PANTHER" id="PTHR35333">
    <property type="entry name" value="BETA-LACTAMASE"/>
    <property type="match status" value="1"/>
</dbReference>
<feature type="domain" description="Beta-lactamase class A catalytic" evidence="1">
    <location>
        <begin position="20"/>
        <end position="241"/>
    </location>
</feature>
<dbReference type="InterPro" id="IPR045155">
    <property type="entry name" value="Beta-lactam_cat"/>
</dbReference>
<dbReference type="InterPro" id="IPR012338">
    <property type="entry name" value="Beta-lactam/transpept-like"/>
</dbReference>
<sequence>MEKLAEKISEITKQAGGEWGIQLEDLTTNKVFSQQETKMFYAASVIKVPIMIAVFAAAEEKKFNLSDTITLRKEDITGGSGVLQKMTPGTALTIYDIIMLMIIQSDNTATNMLIDLVGKEYIQQQMKKIGLENSTYHHKLMIQPLEKDGSNEINALEMAEMMKKLATGKIISVWASQQMIDIMKSQQLQNNIPGKLPDPSSEILGGAKRWEAAHKTGSISKVRHDVGILYVGEQKMIFSVLSSGVDDYEAGQTLQDIGLEIYKYLLAE</sequence>
<dbReference type="InterPro" id="IPR000871">
    <property type="entry name" value="Beta-lactam_class-A"/>
</dbReference>
<dbReference type="GO" id="GO:0030655">
    <property type="term" value="P:beta-lactam antibiotic catabolic process"/>
    <property type="evidence" value="ECO:0007669"/>
    <property type="project" value="InterPro"/>
</dbReference>
<reference evidence="2" key="1">
    <citation type="submission" date="2024-07" db="EMBL/GenBank/DDBJ databases">
        <title>Halotolerant mesophilic bacterium Ornithinibacillus sp. 4-3, sp. nov., isolated from soil.</title>
        <authorList>
            <person name="Sidarenka A.V."/>
            <person name="Guliayeva D.E."/>
            <person name="Leanovich S.I."/>
            <person name="Hileuskaya K.S."/>
            <person name="Akhremchuk A.E."/>
            <person name="Sikolenko M.A."/>
            <person name="Valentovich L.N."/>
        </authorList>
    </citation>
    <scope>NUCLEOTIDE SEQUENCE</scope>
    <source>
        <strain evidence="2">4-3</strain>
    </source>
</reference>
<accession>A0AB39HMM2</accession>
<dbReference type="PANTHER" id="PTHR35333:SF3">
    <property type="entry name" value="BETA-LACTAMASE-TYPE TRANSPEPTIDASE FOLD CONTAINING PROTEIN"/>
    <property type="match status" value="1"/>
</dbReference>
<organism evidence="2">
    <name type="scientific">Ornithinibacillus sp. 4-3</name>
    <dbReference type="NCBI Taxonomy" id="3231488"/>
    <lineage>
        <taxon>Bacteria</taxon>
        <taxon>Bacillati</taxon>
        <taxon>Bacillota</taxon>
        <taxon>Bacilli</taxon>
        <taxon>Bacillales</taxon>
        <taxon>Bacillaceae</taxon>
        <taxon>Ornithinibacillus</taxon>
    </lineage>
</organism>
<dbReference type="GO" id="GO:0046677">
    <property type="term" value="P:response to antibiotic"/>
    <property type="evidence" value="ECO:0007669"/>
    <property type="project" value="InterPro"/>
</dbReference>
<dbReference type="RefSeq" id="WP_368652648.1">
    <property type="nucleotide sequence ID" value="NZ_CP162599.1"/>
</dbReference>
<dbReference type="EMBL" id="CP162599">
    <property type="protein sequence ID" value="XDK31924.1"/>
    <property type="molecule type" value="Genomic_DNA"/>
</dbReference>
<evidence type="ECO:0000259" key="1">
    <source>
        <dbReference type="Pfam" id="PF13354"/>
    </source>
</evidence>
<keyword evidence="2" id="KW-0378">Hydrolase</keyword>
<gene>
    <name evidence="2" type="ORF">AB4Y30_12920</name>
</gene>
<proteinExistence type="predicted"/>
<evidence type="ECO:0000313" key="2">
    <source>
        <dbReference type="EMBL" id="XDK31924.1"/>
    </source>
</evidence>